<dbReference type="PIRSF" id="PIRSF030962">
    <property type="entry name" value="Dehydrase_ECs4332_prd"/>
    <property type="match status" value="1"/>
</dbReference>
<sequence>MLKASAHGLHYRNYLMKPIEIHREHPAQNEVIIQLYLDPDLAWFRGHFPIQPLLPGVAQIDWAIHYAQTLLAPDWSFAAIEMVKFQFPLLPKDKLRLKMKWEEEKHLLSFHYDVEIPNGDGYQTASQGKVKLCR</sequence>
<name>W1IYQ8_9GAMM</name>
<dbReference type="STRING" id="1427518.XSR1_20177"/>
<feature type="domain" description="ApeI dehydratase-like" evidence="1">
    <location>
        <begin position="27"/>
        <end position="113"/>
    </location>
</feature>
<proteinExistence type="predicted"/>
<dbReference type="SUPFAM" id="SSF54637">
    <property type="entry name" value="Thioesterase/thiol ester dehydrase-isomerase"/>
    <property type="match status" value="1"/>
</dbReference>
<dbReference type="InterPro" id="IPR029069">
    <property type="entry name" value="HotDog_dom_sf"/>
</dbReference>
<protein>
    <submittedName>
        <fullName evidence="2">Fatty acid degradation enzyme</fullName>
    </submittedName>
</protein>
<organism evidence="2 3">
    <name type="scientific">Xenorhabdus szentirmaii DSM 16338</name>
    <dbReference type="NCBI Taxonomy" id="1427518"/>
    <lineage>
        <taxon>Bacteria</taxon>
        <taxon>Pseudomonadati</taxon>
        <taxon>Pseudomonadota</taxon>
        <taxon>Gammaproteobacteria</taxon>
        <taxon>Enterobacterales</taxon>
        <taxon>Morganellaceae</taxon>
        <taxon>Xenorhabdus</taxon>
    </lineage>
</organism>
<dbReference type="InterPro" id="IPR054545">
    <property type="entry name" value="ApeI-like"/>
</dbReference>
<dbReference type="Pfam" id="PF22818">
    <property type="entry name" value="ApeI-like"/>
    <property type="match status" value="1"/>
</dbReference>
<dbReference type="InterPro" id="IPR016962">
    <property type="entry name" value="Dehydrase_ECs4332_prd"/>
</dbReference>
<dbReference type="AlphaFoldDB" id="W1IYQ8"/>
<evidence type="ECO:0000259" key="1">
    <source>
        <dbReference type="Pfam" id="PF22818"/>
    </source>
</evidence>
<accession>W1IYQ8</accession>
<evidence type="ECO:0000313" key="3">
    <source>
        <dbReference type="Proteomes" id="UP000019202"/>
    </source>
</evidence>
<dbReference type="Proteomes" id="UP000019202">
    <property type="component" value="Unassembled WGS sequence"/>
</dbReference>
<comment type="caution">
    <text evidence="2">The sequence shown here is derived from an EMBL/GenBank/DDBJ whole genome shotgun (WGS) entry which is preliminary data.</text>
</comment>
<reference evidence="2" key="1">
    <citation type="submission" date="2013-11" db="EMBL/GenBank/DDBJ databases">
        <title>Draft genome sequence and annotation of the entomopathogenic bacteria, Xenorhabdus cabanillasi strain JM26 and Xenorhabdus szentirmai strain DSM 16338.</title>
        <authorList>
            <person name="Gualtieri M."/>
            <person name="Ogier J.C."/>
            <person name="Pages S."/>
            <person name="Givaudan A."/>
            <person name="Gaudriault S."/>
        </authorList>
    </citation>
    <scope>NUCLEOTIDE SEQUENCE [LARGE SCALE GENOMIC DNA]</scope>
    <source>
        <strain evidence="2">DSM 16338</strain>
    </source>
</reference>
<evidence type="ECO:0000313" key="2">
    <source>
        <dbReference type="EMBL" id="CDL82355.1"/>
    </source>
</evidence>
<gene>
    <name evidence="2" type="ORF">XSR1_20177</name>
</gene>
<dbReference type="Gene3D" id="3.10.129.10">
    <property type="entry name" value="Hotdog Thioesterase"/>
    <property type="match status" value="1"/>
</dbReference>
<dbReference type="EMBL" id="CBXF010000077">
    <property type="protein sequence ID" value="CDL82355.1"/>
    <property type="molecule type" value="Genomic_DNA"/>
</dbReference>
<keyword evidence="3" id="KW-1185">Reference proteome</keyword>